<dbReference type="RefSeq" id="WP_115818124.1">
    <property type="nucleotide sequence ID" value="NZ_QRDV01000007.1"/>
</dbReference>
<dbReference type="GO" id="GO:0005975">
    <property type="term" value="P:carbohydrate metabolic process"/>
    <property type="evidence" value="ECO:0007669"/>
    <property type="project" value="UniProtKB-ARBA"/>
</dbReference>
<dbReference type="PANTHER" id="PTHR42535:SF2">
    <property type="entry name" value="CHROMOSOME UNDETERMINED SCAFFOLD_146, WHOLE GENOME SHOTGUN SEQUENCE"/>
    <property type="match status" value="1"/>
</dbReference>
<dbReference type="OrthoDB" id="2582440at2"/>
<evidence type="ECO:0000259" key="4">
    <source>
        <dbReference type="SMART" id="SM00560"/>
    </source>
</evidence>
<evidence type="ECO:0000313" key="6">
    <source>
        <dbReference type="Proteomes" id="UP000256980"/>
    </source>
</evidence>
<reference evidence="5 6" key="1">
    <citation type="submission" date="2018-07" db="EMBL/GenBank/DDBJ databases">
        <title>Genomic Encyclopedia of Type Strains, Phase III (KMG-III): the genomes of soil and plant-associated and newly described type strains.</title>
        <authorList>
            <person name="Whitman W."/>
        </authorList>
    </citation>
    <scope>NUCLEOTIDE SEQUENCE [LARGE SCALE GENOMIC DNA]</scope>
    <source>
        <strain evidence="5 6">CECT 7946</strain>
    </source>
</reference>
<dbReference type="EMBL" id="QRDV01000007">
    <property type="protein sequence ID" value="RED42937.1"/>
    <property type="molecule type" value="Genomic_DNA"/>
</dbReference>
<evidence type="ECO:0000256" key="3">
    <source>
        <dbReference type="SAM" id="SignalP"/>
    </source>
</evidence>
<dbReference type="Pfam" id="PF13385">
    <property type="entry name" value="Laminin_G_3"/>
    <property type="match status" value="1"/>
</dbReference>
<dbReference type="SUPFAM" id="SSF49899">
    <property type="entry name" value="Concanavalin A-like lectins/glucanases"/>
    <property type="match status" value="1"/>
</dbReference>
<evidence type="ECO:0000313" key="5">
    <source>
        <dbReference type="EMBL" id="RED42937.1"/>
    </source>
</evidence>
<gene>
    <name evidence="5" type="ORF">DFQ10_107124</name>
</gene>
<feature type="signal peptide" evidence="3">
    <location>
        <begin position="1"/>
        <end position="25"/>
    </location>
</feature>
<dbReference type="Proteomes" id="UP000256980">
    <property type="component" value="Unassembled WGS sequence"/>
</dbReference>
<organism evidence="5 6">
    <name type="scientific">Winogradskyella eximia</name>
    <dbReference type="NCBI Taxonomy" id="262006"/>
    <lineage>
        <taxon>Bacteria</taxon>
        <taxon>Pseudomonadati</taxon>
        <taxon>Bacteroidota</taxon>
        <taxon>Flavobacteriia</taxon>
        <taxon>Flavobacteriales</taxon>
        <taxon>Flavobacteriaceae</taxon>
        <taxon>Winogradskyella</taxon>
    </lineage>
</organism>
<evidence type="ECO:0000256" key="1">
    <source>
        <dbReference type="ARBA" id="ARBA00022729"/>
    </source>
</evidence>
<evidence type="ECO:0000256" key="2">
    <source>
        <dbReference type="ARBA" id="ARBA00023157"/>
    </source>
</evidence>
<dbReference type="SMART" id="SM00560">
    <property type="entry name" value="LamGL"/>
    <property type="match status" value="1"/>
</dbReference>
<dbReference type="PANTHER" id="PTHR42535">
    <property type="entry name" value="OOKINETE PROTEIN, PUTATIVE-RELATED"/>
    <property type="match status" value="1"/>
</dbReference>
<dbReference type="Gene3D" id="2.60.120.200">
    <property type="match status" value="1"/>
</dbReference>
<feature type="chain" id="PRO_5017628252" evidence="3">
    <location>
        <begin position="26"/>
        <end position="929"/>
    </location>
</feature>
<accession>A0A3D9H098</accession>
<sequence>MISINILLKRFTLCSILMYSLNVIAQTTATDSFSSGWNNRYAIDSNSIIPNLNISSSDSNGIQNVPETENSTFSLPSSIDGKLQLYFDGIDDYVEDATLISEWSEITLMGWIKTDSSGSMVQTICGQDNFSLFLVFNRLVVKANNTTLTYTTALPNNQWIHVGATYSDTENRLKLYINGKEVGHKSLNGPLNTDTTPFYIGRRHNGSDKWFYNGNADEIRLFNKALSDDEIQKLVYQEIEDNGKVRGTEISRDISSLSWSNLIKYYRFDSFRGNITDNLTTPGIDVGTGASLHNISSSQIQAQTAPMPFVTQSSGDLVSSLTNTSAGINGSDAINYDWSIVKIAHNGVNYNHSQKHLGLIVNENDASSNPIKYDITNDSELNVSWYLKLDGTIDLEGESQLVQGDESILEPTSKGKIERDQQGTADMYTYNYWSSPVKIQNSASNNFRISDVMNDGSDANNPSQINFSSSGYDGAATSPIKIADYWIWKYANLPTGTYSAWQHVRRTGTIFPGEGYTMKGPGTGSVSTPQNYVFSGKPNNGDINLTLAANNDYLVGNPYPSAIDANLFILDNGPELDYDNMPVTDATPLISGTLYFWEHWGGGSHYLQDYQGGYATYNFSGAVAAAYKGDNYPELAAGGIPTKKPGRYIPVGQGFFVTGENSGTINFNNAQRVFRKENTSSVFMRSANTQTSENDEATEEEDLRMKFRIGFNSINTIRRQLLLTIDDNATPNEDWAYDGKLNETQIDDMYWLINDNAYIIQGSNEAEISTVYPLGIKTNTDGLNAIMIDDLEHVPDAMNIYLHDIALDLYHDLRVSDYEIFLNAGEYLNRFEITFSTPEQLLGIDDQVANQIDVVYSNDIKKVVIINPSQLEVKSITLYNMLGQSVYYNANIVQSNYSEYNIENLSVGTYIIKLQTQTGSLVTKKVLIK</sequence>
<protein>
    <submittedName>
        <fullName evidence="5">Putative secreted protein (Por secretion system target)</fullName>
    </submittedName>
</protein>
<dbReference type="InterPro" id="IPR026444">
    <property type="entry name" value="Secre_tail"/>
</dbReference>
<dbReference type="AlphaFoldDB" id="A0A3D9H098"/>
<name>A0A3D9H098_9FLAO</name>
<keyword evidence="2" id="KW-1015">Disulfide bond</keyword>
<dbReference type="NCBIfam" id="TIGR04183">
    <property type="entry name" value="Por_Secre_tail"/>
    <property type="match status" value="1"/>
</dbReference>
<proteinExistence type="predicted"/>
<dbReference type="Pfam" id="PF18962">
    <property type="entry name" value="Por_Secre_tail"/>
    <property type="match status" value="1"/>
</dbReference>
<keyword evidence="6" id="KW-1185">Reference proteome</keyword>
<feature type="domain" description="LamG-like jellyroll fold" evidence="4">
    <location>
        <begin position="104"/>
        <end position="229"/>
    </location>
</feature>
<comment type="caution">
    <text evidence="5">The sequence shown here is derived from an EMBL/GenBank/DDBJ whole genome shotgun (WGS) entry which is preliminary data.</text>
</comment>
<dbReference type="InterPro" id="IPR013320">
    <property type="entry name" value="ConA-like_dom_sf"/>
</dbReference>
<keyword evidence="1 3" id="KW-0732">Signal</keyword>
<dbReference type="GO" id="GO:0004553">
    <property type="term" value="F:hydrolase activity, hydrolyzing O-glycosyl compounds"/>
    <property type="evidence" value="ECO:0007669"/>
    <property type="project" value="UniProtKB-ARBA"/>
</dbReference>
<dbReference type="InterPro" id="IPR006558">
    <property type="entry name" value="LamG-like"/>
</dbReference>